<dbReference type="PANTHER" id="PTHR11712">
    <property type="entry name" value="POLYKETIDE SYNTHASE-RELATED"/>
    <property type="match status" value="1"/>
</dbReference>
<keyword evidence="7" id="KW-1185">Reference proteome</keyword>
<comment type="similarity">
    <text evidence="1 3">Belongs to the thiolase-like superfamily. Beta-ketoacyl-ACP synthases family.</text>
</comment>
<evidence type="ECO:0000256" key="3">
    <source>
        <dbReference type="RuleBase" id="RU003694"/>
    </source>
</evidence>
<dbReference type="Pfam" id="PF02801">
    <property type="entry name" value="Ketoacyl-synt_C"/>
    <property type="match status" value="1"/>
</dbReference>
<name>A0A0D0IP73_9MICO</name>
<comment type="caution">
    <text evidence="6">The sequence shown here is derived from an EMBL/GenBank/DDBJ whole genome shotgun (WGS) entry which is preliminary data.</text>
</comment>
<dbReference type="RefSeq" id="WP_042543653.1">
    <property type="nucleotide sequence ID" value="NZ_JXSQ01000006.1"/>
</dbReference>
<dbReference type="Pfam" id="PF00109">
    <property type="entry name" value="ketoacyl-synt"/>
    <property type="match status" value="2"/>
</dbReference>
<evidence type="ECO:0000256" key="2">
    <source>
        <dbReference type="ARBA" id="ARBA00022679"/>
    </source>
</evidence>
<dbReference type="SMART" id="SM00825">
    <property type="entry name" value="PKS_KS"/>
    <property type="match status" value="1"/>
</dbReference>
<evidence type="ECO:0000259" key="5">
    <source>
        <dbReference type="PROSITE" id="PS52004"/>
    </source>
</evidence>
<dbReference type="Proteomes" id="UP000032120">
    <property type="component" value="Unassembled WGS sequence"/>
</dbReference>
<feature type="region of interest" description="Disordered" evidence="4">
    <location>
        <begin position="102"/>
        <end position="125"/>
    </location>
</feature>
<evidence type="ECO:0000256" key="4">
    <source>
        <dbReference type="SAM" id="MobiDB-lite"/>
    </source>
</evidence>
<feature type="domain" description="Ketosynthase family 3 (KS3)" evidence="5">
    <location>
        <begin position="3"/>
        <end position="457"/>
    </location>
</feature>
<evidence type="ECO:0000313" key="6">
    <source>
        <dbReference type="EMBL" id="KIP52872.1"/>
    </source>
</evidence>
<sequence length="458" mass="45932">MNGRRVVITGLGAVTPSGIGVPELWNAVAMGRSAITRLEGPEFEGLAVRIGGQVRDFDVAALPAPGIERTLARRLSPVQHWAIAAADQALAQAGVDPALADADRAQTGGSSGAGAAGAGADAGDADAADAADAGAAGPALPWDEARVVVIAATGSGPVDAQQSATRVLDARGPRAVPLTLSIHGAPDSAAALLSQRYGIRGPAQGISATCASGAVGLGDGLRRIRHGYADAVLVVGYEDCLNGVNLSSNANMRALAAGYEDAPETASRPFDRARAGFVMSQGAAAILIESEESALARGAEILAVLAGFGSASDAHHPTAPHPEGRGAAQAVRECLADAGVAPEGVDHINAHGTGTPAGDAAELLALEAALGEHARRTPISATKSSTGHLLGAGGVVEAIISVMALRDQTLPPTLNLDDPEFEGWDFVTGKARPVVVNSVLSTSFGFGGHNGAVLIERP</sequence>
<reference evidence="6 7" key="1">
    <citation type="submission" date="2015-01" db="EMBL/GenBank/DDBJ databases">
        <title>Draft genome sequence of Leucobacter komagatae strain VKM ST2845.</title>
        <authorList>
            <person name="Karlyshev A.V."/>
            <person name="Kudryashova E.B."/>
        </authorList>
    </citation>
    <scope>NUCLEOTIDE SEQUENCE [LARGE SCALE GENOMIC DNA]</scope>
    <source>
        <strain evidence="6 7">VKM ST2845</strain>
    </source>
</reference>
<dbReference type="SUPFAM" id="SSF53901">
    <property type="entry name" value="Thiolase-like"/>
    <property type="match status" value="3"/>
</dbReference>
<dbReference type="AlphaFoldDB" id="A0A0D0IP73"/>
<dbReference type="PANTHER" id="PTHR11712:SF336">
    <property type="entry name" value="3-OXOACYL-[ACYL-CARRIER-PROTEIN] SYNTHASE, MITOCHONDRIAL"/>
    <property type="match status" value="1"/>
</dbReference>
<dbReference type="GO" id="GO:0006633">
    <property type="term" value="P:fatty acid biosynthetic process"/>
    <property type="evidence" value="ECO:0007669"/>
    <property type="project" value="TreeGrafter"/>
</dbReference>
<dbReference type="InterPro" id="IPR016039">
    <property type="entry name" value="Thiolase-like"/>
</dbReference>
<dbReference type="InterPro" id="IPR014031">
    <property type="entry name" value="Ketoacyl_synth_C"/>
</dbReference>
<evidence type="ECO:0000313" key="7">
    <source>
        <dbReference type="Proteomes" id="UP000032120"/>
    </source>
</evidence>
<dbReference type="InterPro" id="IPR020841">
    <property type="entry name" value="PKS_Beta-ketoAc_synthase_dom"/>
</dbReference>
<dbReference type="GO" id="GO:0004315">
    <property type="term" value="F:3-oxoacyl-[acyl-carrier-protein] synthase activity"/>
    <property type="evidence" value="ECO:0007669"/>
    <property type="project" value="TreeGrafter"/>
</dbReference>
<dbReference type="InterPro" id="IPR014030">
    <property type="entry name" value="Ketoacyl_synth_N"/>
</dbReference>
<keyword evidence="2 3" id="KW-0808">Transferase</keyword>
<proteinExistence type="inferred from homology"/>
<dbReference type="EMBL" id="JXSQ01000006">
    <property type="protein sequence ID" value="KIP52872.1"/>
    <property type="molecule type" value="Genomic_DNA"/>
</dbReference>
<protein>
    <submittedName>
        <fullName evidence="6">3-oxoacyl-[acyl-carrier-protein] synthase</fullName>
    </submittedName>
</protein>
<dbReference type="PROSITE" id="PS52004">
    <property type="entry name" value="KS3_2"/>
    <property type="match status" value="1"/>
</dbReference>
<organism evidence="6 7">
    <name type="scientific">Leucobacter komagatae</name>
    <dbReference type="NCBI Taxonomy" id="55969"/>
    <lineage>
        <taxon>Bacteria</taxon>
        <taxon>Bacillati</taxon>
        <taxon>Actinomycetota</taxon>
        <taxon>Actinomycetes</taxon>
        <taxon>Micrococcales</taxon>
        <taxon>Microbacteriaceae</taxon>
        <taxon>Leucobacter</taxon>
    </lineage>
</organism>
<dbReference type="CDD" id="cd00834">
    <property type="entry name" value="KAS_I_II"/>
    <property type="match status" value="1"/>
</dbReference>
<gene>
    <name evidence="6" type="ORF">SD72_06710</name>
</gene>
<dbReference type="OrthoDB" id="9808669at2"/>
<dbReference type="Gene3D" id="3.40.47.10">
    <property type="match status" value="1"/>
</dbReference>
<dbReference type="InterPro" id="IPR000794">
    <property type="entry name" value="Beta-ketoacyl_synthase"/>
</dbReference>
<accession>A0A0D0IP73</accession>
<evidence type="ECO:0000256" key="1">
    <source>
        <dbReference type="ARBA" id="ARBA00008467"/>
    </source>
</evidence>